<sequence length="118" mass="13053">MTTDVLVVQAAEASVPTVRLVPVGHLPLLTPGMTAITNAAITDERPNGGDGTTQGGGLVGVLDVHDERHLHADAGHEQHHRRSRRRRRYDSHWRKYGSCFQRRVRGSLCKGGIRPKFQ</sequence>
<name>A0ABP7D5G7_9SPHN</name>
<feature type="compositionally biased region" description="Basic residues" evidence="1">
    <location>
        <begin position="78"/>
        <end position="89"/>
    </location>
</feature>
<dbReference type="EMBL" id="BAABBF010000002">
    <property type="protein sequence ID" value="GAA3699418.1"/>
    <property type="molecule type" value="Genomic_DNA"/>
</dbReference>
<dbReference type="RefSeq" id="WP_344692012.1">
    <property type="nucleotide sequence ID" value="NZ_BAABBF010000002.1"/>
</dbReference>
<accession>A0ABP7D5G7</accession>
<comment type="caution">
    <text evidence="2">The sequence shown here is derived from an EMBL/GenBank/DDBJ whole genome shotgun (WGS) entry which is preliminary data.</text>
</comment>
<feature type="region of interest" description="Disordered" evidence="1">
    <location>
        <begin position="69"/>
        <end position="89"/>
    </location>
</feature>
<evidence type="ECO:0000313" key="3">
    <source>
        <dbReference type="Proteomes" id="UP001500523"/>
    </source>
</evidence>
<reference evidence="3" key="1">
    <citation type="journal article" date="2019" name="Int. J. Syst. Evol. Microbiol.">
        <title>The Global Catalogue of Microorganisms (GCM) 10K type strain sequencing project: providing services to taxonomists for standard genome sequencing and annotation.</title>
        <authorList>
            <consortium name="The Broad Institute Genomics Platform"/>
            <consortium name="The Broad Institute Genome Sequencing Center for Infectious Disease"/>
            <person name="Wu L."/>
            <person name="Ma J."/>
        </authorList>
    </citation>
    <scope>NUCLEOTIDE SEQUENCE [LARGE SCALE GENOMIC DNA]</scope>
    <source>
        <strain evidence="3">JCM 17498</strain>
    </source>
</reference>
<evidence type="ECO:0000256" key="1">
    <source>
        <dbReference type="SAM" id="MobiDB-lite"/>
    </source>
</evidence>
<keyword evidence="3" id="KW-1185">Reference proteome</keyword>
<gene>
    <name evidence="2" type="ORF">GCM10022268_07020</name>
</gene>
<dbReference type="Proteomes" id="UP001500523">
    <property type="component" value="Unassembled WGS sequence"/>
</dbReference>
<organism evidence="2 3">
    <name type="scientific">Sphingomonas cynarae</name>
    <dbReference type="NCBI Taxonomy" id="930197"/>
    <lineage>
        <taxon>Bacteria</taxon>
        <taxon>Pseudomonadati</taxon>
        <taxon>Pseudomonadota</taxon>
        <taxon>Alphaproteobacteria</taxon>
        <taxon>Sphingomonadales</taxon>
        <taxon>Sphingomonadaceae</taxon>
        <taxon>Sphingomonas</taxon>
    </lineage>
</organism>
<protein>
    <submittedName>
        <fullName evidence="2">Uncharacterized protein</fullName>
    </submittedName>
</protein>
<proteinExistence type="predicted"/>
<evidence type="ECO:0000313" key="2">
    <source>
        <dbReference type="EMBL" id="GAA3699418.1"/>
    </source>
</evidence>